<proteinExistence type="predicted"/>
<dbReference type="EMBL" id="BK067190">
    <property type="protein sequence ID" value="DBA56735.1"/>
    <property type="molecule type" value="Genomic_RNA"/>
</dbReference>
<sequence>MIMRTLTRMTLCSVLIWYSPLMQLVAWLQSGLQEMRYLAWEHEMLNLLYPSHVGGFFLTAVLLLCFVHLVILSEVARAIFQLLIRVLVRLWKGYTSVMSGLSTLASYLDSVAAPTSVKETVVRVNLFGPEGTPEAMVPGSTFIDARPPECQIALYSGESLVGHAVRIGEYIVTPTHCTVFPDMSMRWAKGATVACCDAPQEWQEVSPDISAAKMARVHNAPAAGRVGAVGDGHALIASSLPHMASVGRLQPEGFNLVKFGGSTSKGHSGCAYMVGKTLVGIHQGSSAGANFGTSAAYVEFALQRLGTVNESSDFAFLEKLSDKQRSQLHFNETGDPDEVEVAYLGKYYRISRADRQRLERAERRAAAAEEQAQDERLFGEQGEIAEGHAQALRKELADLRRLLQKECAPPAVDPAVDPLPQYSFPENLLRGSGNSLPEPLTSCPAQCPCGPMRSRLVRTQVNTSGPQVPERQCLPPSAPILESEPQQERPDRRVPENGMPYGQCIGAGTPSITQFQTSTSPQLKETATSRASSVTSTMQLEQALAFSERIQRLENALDGMARNVQIILTSLSSSSSSKKSLNACSPEAARTTSGSSSKKSPTRKQKLNNSGSA</sequence>
<evidence type="ECO:0000256" key="2">
    <source>
        <dbReference type="ARBA" id="ARBA00022801"/>
    </source>
</evidence>
<keyword evidence="1" id="KW-0645">Protease</keyword>
<evidence type="ECO:0000313" key="6">
    <source>
        <dbReference type="EMBL" id="DBA56735.1"/>
    </source>
</evidence>
<keyword evidence="5" id="KW-1133">Transmembrane helix</keyword>
<dbReference type="InterPro" id="IPR009003">
    <property type="entry name" value="Peptidase_S1_PA"/>
</dbReference>
<evidence type="ECO:0008006" key="7">
    <source>
        <dbReference type="Google" id="ProtNLM"/>
    </source>
</evidence>
<keyword evidence="5" id="KW-0812">Transmembrane</keyword>
<evidence type="ECO:0000256" key="5">
    <source>
        <dbReference type="SAM" id="Phobius"/>
    </source>
</evidence>
<keyword evidence="2" id="KW-0378">Hydrolase</keyword>
<feature type="transmembrane region" description="Helical" evidence="5">
    <location>
        <begin position="52"/>
        <end position="72"/>
    </location>
</feature>
<evidence type="ECO:0000256" key="4">
    <source>
        <dbReference type="SAM" id="MobiDB-lite"/>
    </source>
</evidence>
<keyword evidence="5" id="KW-0472">Membrane</keyword>
<feature type="region of interest" description="Disordered" evidence="4">
    <location>
        <begin position="570"/>
        <end position="613"/>
    </location>
</feature>
<dbReference type="GO" id="GO:0006508">
    <property type="term" value="P:proteolysis"/>
    <property type="evidence" value="ECO:0007669"/>
    <property type="project" value="UniProtKB-KW"/>
</dbReference>
<reference evidence="6" key="1">
    <citation type="journal article" date="2024" name="Microb. Genom.">
        <title>The hidden RNA viruses in Blattodea (cockroach and termite).</title>
        <authorList>
            <person name="Fan J."/>
            <person name="Jiang S."/>
            <person name="Li W."/>
            <person name="Li J."/>
            <person name="Pang R."/>
            <person name="Wu H."/>
        </authorList>
    </citation>
    <scope>NUCLEOTIDE SEQUENCE</scope>
    <source>
        <strain evidence="6">ZF2013</strain>
    </source>
</reference>
<evidence type="ECO:0000256" key="3">
    <source>
        <dbReference type="SAM" id="Coils"/>
    </source>
</evidence>
<keyword evidence="3" id="KW-0175">Coiled coil</keyword>
<evidence type="ECO:0000256" key="1">
    <source>
        <dbReference type="ARBA" id="ARBA00022670"/>
    </source>
</evidence>
<feature type="coiled-coil region" evidence="3">
    <location>
        <begin position="351"/>
        <end position="378"/>
    </location>
</feature>
<accession>A0AAT9JA61</accession>
<feature type="compositionally biased region" description="Low complexity" evidence="4">
    <location>
        <begin position="570"/>
        <end position="581"/>
    </location>
</feature>
<dbReference type="GO" id="GO:0008233">
    <property type="term" value="F:peptidase activity"/>
    <property type="evidence" value="ECO:0007669"/>
    <property type="project" value="UniProtKB-KW"/>
</dbReference>
<feature type="region of interest" description="Disordered" evidence="4">
    <location>
        <begin position="461"/>
        <end position="494"/>
    </location>
</feature>
<dbReference type="SUPFAM" id="SSF50494">
    <property type="entry name" value="Trypsin-like serine proteases"/>
    <property type="match status" value="1"/>
</dbReference>
<protein>
    <recommendedName>
        <fullName evidence="7">Serine protease</fullName>
    </recommendedName>
</protein>
<organism evidence="6">
    <name type="scientific">Macrotermes natalensis sobeli-like virus 1</name>
    <dbReference type="NCBI Taxonomy" id="3133513"/>
    <lineage>
        <taxon>Viruses</taxon>
        <taxon>Riboviria</taxon>
        <taxon>Orthornavirae</taxon>
        <taxon>Pisuviricota</taxon>
        <taxon>Pisoniviricetes</taxon>
        <taxon>Sobelivirales</taxon>
    </lineage>
</organism>
<name>A0AAT9JA61_9VIRU</name>